<evidence type="ECO:0000256" key="4">
    <source>
        <dbReference type="ARBA" id="ARBA00023014"/>
    </source>
</evidence>
<dbReference type="EMBL" id="CP080572">
    <property type="protein sequence ID" value="USH00702.1"/>
    <property type="molecule type" value="Genomic_DNA"/>
</dbReference>
<dbReference type="PROSITE" id="PS51918">
    <property type="entry name" value="RADICAL_SAM"/>
    <property type="match status" value="1"/>
</dbReference>
<name>A0A9E7SDK0_9EURY</name>
<dbReference type="InterPro" id="IPR006638">
    <property type="entry name" value="Elp3/MiaA/NifB-like_rSAM"/>
</dbReference>
<dbReference type="GeneID" id="72777582"/>
<keyword evidence="4" id="KW-0411">Iron-sulfur</keyword>
<dbReference type="SUPFAM" id="SSF102114">
    <property type="entry name" value="Radical SAM enzymes"/>
    <property type="match status" value="1"/>
</dbReference>
<protein>
    <submittedName>
        <fullName evidence="6">Radical SAM protein</fullName>
    </submittedName>
</protein>
<keyword evidence="1" id="KW-0949">S-adenosyl-L-methionine</keyword>
<dbReference type="CDD" id="cd01335">
    <property type="entry name" value="Radical_SAM"/>
    <property type="match status" value="1"/>
</dbReference>
<gene>
    <name evidence="6" type="ORF">K1720_04515</name>
</gene>
<evidence type="ECO:0000313" key="7">
    <source>
        <dbReference type="Proteomes" id="UP001056425"/>
    </source>
</evidence>
<evidence type="ECO:0000256" key="1">
    <source>
        <dbReference type="ARBA" id="ARBA00022691"/>
    </source>
</evidence>
<sequence length="316" mass="36375">MKIRVSYGTAVMLGLKRGRMLARPTTAYFMTYYEGKCLNNCAFCVQARESRADVEKLSRITWPAFDLNDVVSRLGDSNFARICLQTIDYPNLVKDVLVLLKAFSGVELPVSLSITPVNREYLRQFKKFGVDYVGVGLDVASEEIYNMIKDSMYTWDEMWEFAKDIIQIFGERSAFIHLIFGLGESEEEFLGTIQRAYDIGAEVSIFAFTPVRGTALERRSPPPLERYRLMQIGLYLIKNGIKRIEDFKFKDGKLVSFDLSREEFFKVLSEGAFMTHGCPGCNRPYYNEKPSSEPYNFPIRPEKEYLNKVLQGLFQK</sequence>
<dbReference type="SFLD" id="SFLDS00029">
    <property type="entry name" value="Radical_SAM"/>
    <property type="match status" value="1"/>
</dbReference>
<reference evidence="6 7" key="1">
    <citation type="submission" date="2021-08" db="EMBL/GenBank/DDBJ databases">
        <title>Thermococcus onnuriiensis IOH2.</title>
        <authorList>
            <person name="Park Y.-J."/>
        </authorList>
    </citation>
    <scope>NUCLEOTIDE SEQUENCE [LARGE SCALE GENOMIC DNA]</scope>
    <source>
        <strain evidence="6 7">IOH2</strain>
    </source>
</reference>
<dbReference type="InterPro" id="IPR013785">
    <property type="entry name" value="Aldolase_TIM"/>
</dbReference>
<feature type="domain" description="Radical SAM core" evidence="5">
    <location>
        <begin position="21"/>
        <end position="248"/>
    </location>
</feature>
<evidence type="ECO:0000313" key="6">
    <source>
        <dbReference type="EMBL" id="USH00702.1"/>
    </source>
</evidence>
<keyword evidence="2" id="KW-0479">Metal-binding</keyword>
<accession>A0A9E7SDK0</accession>
<dbReference type="AlphaFoldDB" id="A0A9E7SDK0"/>
<dbReference type="Proteomes" id="UP001056425">
    <property type="component" value="Chromosome"/>
</dbReference>
<dbReference type="SMART" id="SM00729">
    <property type="entry name" value="Elp3"/>
    <property type="match status" value="1"/>
</dbReference>
<dbReference type="KEGG" id="thei:K1720_04515"/>
<proteinExistence type="predicted"/>
<keyword evidence="3" id="KW-0408">Iron</keyword>
<evidence type="ECO:0000259" key="5">
    <source>
        <dbReference type="PROSITE" id="PS51918"/>
    </source>
</evidence>
<dbReference type="GO" id="GO:0051536">
    <property type="term" value="F:iron-sulfur cluster binding"/>
    <property type="evidence" value="ECO:0007669"/>
    <property type="project" value="UniProtKB-KW"/>
</dbReference>
<dbReference type="InterPro" id="IPR007197">
    <property type="entry name" value="rSAM"/>
</dbReference>
<dbReference type="Pfam" id="PF04055">
    <property type="entry name" value="Radical_SAM"/>
    <property type="match status" value="1"/>
</dbReference>
<evidence type="ECO:0000256" key="2">
    <source>
        <dbReference type="ARBA" id="ARBA00022723"/>
    </source>
</evidence>
<dbReference type="GO" id="GO:0046872">
    <property type="term" value="F:metal ion binding"/>
    <property type="evidence" value="ECO:0007669"/>
    <property type="project" value="UniProtKB-KW"/>
</dbReference>
<dbReference type="InterPro" id="IPR058240">
    <property type="entry name" value="rSAM_sf"/>
</dbReference>
<evidence type="ECO:0000256" key="3">
    <source>
        <dbReference type="ARBA" id="ARBA00023004"/>
    </source>
</evidence>
<organism evidence="6 7">
    <name type="scientific">Thermococcus argininiproducens</name>
    <dbReference type="NCBI Taxonomy" id="2866384"/>
    <lineage>
        <taxon>Archaea</taxon>
        <taxon>Methanobacteriati</taxon>
        <taxon>Methanobacteriota</taxon>
        <taxon>Thermococci</taxon>
        <taxon>Thermococcales</taxon>
        <taxon>Thermococcaceae</taxon>
        <taxon>Thermococcus</taxon>
    </lineage>
</organism>
<dbReference type="GO" id="GO:0003824">
    <property type="term" value="F:catalytic activity"/>
    <property type="evidence" value="ECO:0007669"/>
    <property type="project" value="InterPro"/>
</dbReference>
<dbReference type="Gene3D" id="3.20.20.70">
    <property type="entry name" value="Aldolase class I"/>
    <property type="match status" value="1"/>
</dbReference>
<keyword evidence="7" id="KW-1185">Reference proteome</keyword>
<dbReference type="RefSeq" id="WP_251950270.1">
    <property type="nucleotide sequence ID" value="NZ_CP080572.1"/>
</dbReference>
<dbReference type="SFLD" id="SFLDG01098">
    <property type="entry name" value="Uncharacterised_Radical_SAM_Su"/>
    <property type="match status" value="1"/>
</dbReference>